<evidence type="ECO:0000313" key="4">
    <source>
        <dbReference type="EMBL" id="RDD86988.1"/>
    </source>
</evidence>
<name>A0A369V4P3_9ACTN</name>
<comment type="caution">
    <text evidence="4">The sequence shown here is derived from an EMBL/GenBank/DDBJ whole genome shotgun (WGS) entry which is preliminary data.</text>
</comment>
<gene>
    <name evidence="4" type="ORF">DVZ84_21190</name>
</gene>
<dbReference type="EMBL" id="QQBH01000014">
    <property type="protein sequence ID" value="RDD86988.1"/>
    <property type="molecule type" value="Genomic_DNA"/>
</dbReference>
<feature type="compositionally biased region" description="Low complexity" evidence="1">
    <location>
        <begin position="36"/>
        <end position="49"/>
    </location>
</feature>
<sequence length="236" mass="22949">MAQTSRTFRTAVVLASASAALGLLTGCGSGDDGAEAPEAVAGTAAPMATDGGGESPDGSASPDGDTAGETPTSDSAKPADPSGSGTGATKSAGGTTTTERCHTSELRASVGPNHPGAGQENFSVVFTNTSGHTCTLRGYPGAAFADADGKQVGSDPERTSGSPGTITLKPGAAAWAGLSFSNPEISGAKTATPASLLVTPPNERDSLTVDWKGGEVPVSGNSSRAKLSVLAPGTGE</sequence>
<dbReference type="Proteomes" id="UP000253742">
    <property type="component" value="Unassembled WGS sequence"/>
</dbReference>
<feature type="chain" id="PRO_5039612437" evidence="2">
    <location>
        <begin position="31"/>
        <end position="236"/>
    </location>
</feature>
<dbReference type="OrthoDB" id="485007at2"/>
<evidence type="ECO:0000313" key="5">
    <source>
        <dbReference type="Proteomes" id="UP000253742"/>
    </source>
</evidence>
<organism evidence="4 5">
    <name type="scientific">Streptomyces parvulus</name>
    <dbReference type="NCBI Taxonomy" id="146923"/>
    <lineage>
        <taxon>Bacteria</taxon>
        <taxon>Bacillati</taxon>
        <taxon>Actinomycetota</taxon>
        <taxon>Actinomycetes</taxon>
        <taxon>Kitasatosporales</taxon>
        <taxon>Streptomycetaceae</taxon>
        <taxon>Streptomyces</taxon>
    </lineage>
</organism>
<feature type="compositionally biased region" description="Low complexity" evidence="1">
    <location>
        <begin position="87"/>
        <end position="98"/>
    </location>
</feature>
<proteinExistence type="predicted"/>
<feature type="region of interest" description="Disordered" evidence="1">
    <location>
        <begin position="147"/>
        <end position="167"/>
    </location>
</feature>
<dbReference type="RefSeq" id="WP_114530393.1">
    <property type="nucleotide sequence ID" value="NZ_QQBH01000014.1"/>
</dbReference>
<dbReference type="AlphaFoldDB" id="A0A369V4P3"/>
<dbReference type="PROSITE" id="PS51257">
    <property type="entry name" value="PROKAR_LIPOPROTEIN"/>
    <property type="match status" value="1"/>
</dbReference>
<dbReference type="InterPro" id="IPR025326">
    <property type="entry name" value="DUF4232"/>
</dbReference>
<protein>
    <submittedName>
        <fullName evidence="4">DUF4232 domain-containing protein</fullName>
    </submittedName>
</protein>
<feature type="signal peptide" evidence="2">
    <location>
        <begin position="1"/>
        <end position="30"/>
    </location>
</feature>
<evidence type="ECO:0000256" key="2">
    <source>
        <dbReference type="SAM" id="SignalP"/>
    </source>
</evidence>
<dbReference type="Pfam" id="PF14016">
    <property type="entry name" value="DUF4232"/>
    <property type="match status" value="1"/>
</dbReference>
<reference evidence="4 5" key="1">
    <citation type="submission" date="2018-07" db="EMBL/GenBank/DDBJ databases">
        <title>Genome guided investigation of antibiotics producing actinomycetales strain isolated from a Macau mangrove ecosystem.</title>
        <authorList>
            <person name="Hu D."/>
        </authorList>
    </citation>
    <scope>NUCLEOTIDE SEQUENCE [LARGE SCALE GENOMIC DNA]</scope>
    <source>
        <strain evidence="4 5">2297</strain>
    </source>
</reference>
<keyword evidence="2" id="KW-0732">Signal</keyword>
<dbReference type="STRING" id="146923.Spa2297_31400"/>
<feature type="region of interest" description="Disordered" evidence="1">
    <location>
        <begin position="29"/>
        <end position="121"/>
    </location>
</feature>
<accession>A0A369V4P3</accession>
<evidence type="ECO:0000256" key="1">
    <source>
        <dbReference type="SAM" id="MobiDB-lite"/>
    </source>
</evidence>
<feature type="domain" description="DUF4232" evidence="3">
    <location>
        <begin position="101"/>
        <end position="216"/>
    </location>
</feature>
<evidence type="ECO:0000259" key="3">
    <source>
        <dbReference type="Pfam" id="PF14016"/>
    </source>
</evidence>
<feature type="region of interest" description="Disordered" evidence="1">
    <location>
        <begin position="196"/>
        <end position="236"/>
    </location>
</feature>